<protein>
    <submittedName>
        <fullName evidence="1">Uncharacterized protein</fullName>
    </submittedName>
</protein>
<reference evidence="1 2" key="1">
    <citation type="submission" date="2018-03" db="EMBL/GenBank/DDBJ databases">
        <title>Ahniella affigens gen. nov., sp. nov., a gammaproteobacterium isolated from sandy soil near a stream.</title>
        <authorList>
            <person name="Ko Y."/>
            <person name="Kim J.-H."/>
        </authorList>
    </citation>
    <scope>NUCLEOTIDE SEQUENCE [LARGE SCALE GENOMIC DNA]</scope>
    <source>
        <strain evidence="1 2">D13</strain>
    </source>
</reference>
<reference evidence="1 2" key="2">
    <citation type="submission" date="2018-03" db="EMBL/GenBank/DDBJ databases">
        <authorList>
            <person name="Keele B.F."/>
        </authorList>
    </citation>
    <scope>NUCLEOTIDE SEQUENCE [LARGE SCALE GENOMIC DNA]</scope>
    <source>
        <strain evidence="1 2">D13</strain>
    </source>
</reference>
<dbReference type="EMBL" id="CP027860">
    <property type="protein sequence ID" value="AVP97093.1"/>
    <property type="molecule type" value="Genomic_DNA"/>
</dbReference>
<proteinExistence type="predicted"/>
<evidence type="ECO:0000313" key="2">
    <source>
        <dbReference type="Proteomes" id="UP000241074"/>
    </source>
</evidence>
<organism evidence="1 2">
    <name type="scientific">Ahniella affigens</name>
    <dbReference type="NCBI Taxonomy" id="2021234"/>
    <lineage>
        <taxon>Bacteria</taxon>
        <taxon>Pseudomonadati</taxon>
        <taxon>Pseudomonadota</taxon>
        <taxon>Gammaproteobacteria</taxon>
        <taxon>Lysobacterales</taxon>
        <taxon>Rhodanobacteraceae</taxon>
        <taxon>Ahniella</taxon>
    </lineage>
</organism>
<dbReference type="Proteomes" id="UP000241074">
    <property type="component" value="Chromosome"/>
</dbReference>
<evidence type="ECO:0000313" key="1">
    <source>
        <dbReference type="EMBL" id="AVP97093.1"/>
    </source>
</evidence>
<dbReference type="AlphaFoldDB" id="A0A2P1PQH7"/>
<name>A0A2P1PQH7_9GAMM</name>
<accession>A0A2P1PQH7</accession>
<sequence length="664" mass="71220">MKEEQVLLPPDLPLAMSPELDRVTVRGGDVRLIWNESNLALYRLDRGAPKGRNIEIANTEFARFATQTRFEINAEGASVRGLAGGEGVLKTPYRFNVNGKQVDARRLKALVRPGAAPRIDLQDSYGRTLFYVDRIMFEFLDDGSIFSIRSADIRIAPALAKMIGNADAADQPVGEWQSAMPVESRIGGSRPKSCAAPNWPGTQVVGQPDGTKYQADVFMFSFTSALMRCSNCSAGEPGSCTTVSGCGAGTTHVIYAPSSTLANSRNRGTPIANVTGDPLGTSTALYGADVPWYQKFTGASAPYNNDQHPYLIWNLYRLDTVDGVERLTQVGRSQAKHAFLTTNVDPYAGDPCDDCGAWGNHILGKSCGDTYGTGNNDSSSDLGPRSEIVAATGVWGRCGSIYDPDCNGASNASGNTSHTNRMRVPVGELTPVSATTRYLFESWYIVREDINIYNTMASRSVVPTTSSISNSGSQGFLLGPVIDRWVDPNSTDPMETNRGLTSADTNGEGHVKVAMKVKDLGGGLWRYEVAVANMDFSRAEVVIGNGPGTNQVPRVISNNGFNRIRIPHAGATITDISYRDGDALRADWTTNLTSDALEFVAPNADASLNWGVMTNITFTADRPPSSGDVTLGVTRDGSGQGLPNSYDVASFGVGLPTMFSDGFE</sequence>
<keyword evidence="2" id="KW-1185">Reference proteome</keyword>
<dbReference type="KEGG" id="xba:C7S18_07760"/>
<gene>
    <name evidence="1" type="ORF">C7S18_07760</name>
</gene>